<accession>A1RC58</accession>
<dbReference type="eggNOG" id="ENOG5032XE8">
    <property type="taxonomic scope" value="Bacteria"/>
</dbReference>
<evidence type="ECO:0000256" key="1">
    <source>
        <dbReference type="SAM" id="MobiDB-lite"/>
    </source>
</evidence>
<organism evidence="2 3">
    <name type="scientific">Paenarthrobacter aurescens (strain TC1)</name>
    <dbReference type="NCBI Taxonomy" id="290340"/>
    <lineage>
        <taxon>Bacteria</taxon>
        <taxon>Bacillati</taxon>
        <taxon>Actinomycetota</taxon>
        <taxon>Actinomycetes</taxon>
        <taxon>Micrococcales</taxon>
        <taxon>Micrococcaceae</taxon>
        <taxon>Paenarthrobacter</taxon>
    </lineage>
</organism>
<protein>
    <submittedName>
        <fullName evidence="2">Uncharacterized protein</fullName>
    </submittedName>
</protein>
<dbReference type="STRING" id="290340.AAur_4153"/>
<keyword evidence="3" id="KW-1185">Reference proteome</keyword>
<evidence type="ECO:0000313" key="2">
    <source>
        <dbReference type="EMBL" id="ABM09303.1"/>
    </source>
</evidence>
<dbReference type="HOGENOM" id="CLU_926782_0_0_11"/>
<dbReference type="EMBL" id="CP000474">
    <property type="protein sequence ID" value="ABM09303.1"/>
    <property type="molecule type" value="Genomic_DNA"/>
</dbReference>
<dbReference type="KEGG" id="aau:AAur_4153"/>
<reference evidence="2 3" key="1">
    <citation type="journal article" date="2006" name="PLoS Genet.">
        <title>Secrets of soil survival revealed by the genome sequence of Arthrobacter aurescens TC1.</title>
        <authorList>
            <person name="Mongodin E.F."/>
            <person name="Shapir N."/>
            <person name="Daugherty S.C."/>
            <person name="DeBoy R.T."/>
            <person name="Emerson J.B."/>
            <person name="Shvartzbeyn A."/>
            <person name="Radune D."/>
            <person name="Vamathevan J."/>
            <person name="Riggs F."/>
            <person name="Grinberg V."/>
            <person name="Khouri H."/>
            <person name="Wackett L.P."/>
            <person name="Nelson K.E."/>
            <person name="Sadowsky M.J."/>
        </authorList>
    </citation>
    <scope>NUCLEOTIDE SEQUENCE [LARGE SCALE GENOMIC DNA]</scope>
    <source>
        <strain evidence="2 3">TC1</strain>
    </source>
</reference>
<feature type="region of interest" description="Disordered" evidence="1">
    <location>
        <begin position="116"/>
        <end position="151"/>
    </location>
</feature>
<sequence length="321" mass="33808">MVTLRDGADIKTLRVPAACLRPYTDRMVCRGWRSFAVGMAVVLALPLLAGCNSPDSEPQPTTGNAGPITVEINQSRDQYGKQAIQIQLTNTTDSPLTVTGALLRSTLFEGDITWEPTEGSLELPPRQPKSLPAALPTAACGTSSTDSSREAEARISYSEPGKELAEEYASASDPFGVLTRNASELCTATEATAVATIVLDPELEVAADGRTAVVRLVITPRTGGAAQSLTIESIDGTTLLAESPTAPWPRNVAVGMVKQELPLTIRPARCDPHAVAEDKVGTLLPLRITVGERQGVLKIAASNELRGKIYDFVTSACAGAG</sequence>
<name>A1RC58_PAEAT</name>
<dbReference type="Proteomes" id="UP000000637">
    <property type="component" value="Chromosome"/>
</dbReference>
<proteinExistence type="predicted"/>
<evidence type="ECO:0000313" key="3">
    <source>
        <dbReference type="Proteomes" id="UP000000637"/>
    </source>
</evidence>
<dbReference type="AlphaFoldDB" id="A1RC58"/>
<gene>
    <name evidence="2" type="ordered locus">AAur_4153</name>
</gene>